<protein>
    <submittedName>
        <fullName evidence="2">Doublesex-and mab-3-related transcription factor A2</fullName>
    </submittedName>
</protein>
<feature type="region of interest" description="Disordered" evidence="1">
    <location>
        <begin position="47"/>
        <end position="97"/>
    </location>
</feature>
<keyword evidence="3" id="KW-1185">Reference proteome</keyword>
<evidence type="ECO:0000256" key="1">
    <source>
        <dbReference type="SAM" id="MobiDB-lite"/>
    </source>
</evidence>
<sequence length="140" mass="16149">MKSDIVLRRQRFCRAMEAHSEHFLGSAKREENYTPSLLSEEEIDVVGLSPEEDGRKGEVRSSANRYDSMGDFKSEPPFDPRASFSERHYQPVPVLNGSRPIPEEVRFNLNLSVQTQMQRSQPSFVPDSFWIRTGNTNRFP</sequence>
<gene>
    <name evidence="2" type="primary">dmrta2_1</name>
    <name evidence="2" type="ORF">CEXT_711561</name>
</gene>
<comment type="caution">
    <text evidence="2">The sequence shown here is derived from an EMBL/GenBank/DDBJ whole genome shotgun (WGS) entry which is preliminary data.</text>
</comment>
<proteinExistence type="predicted"/>
<name>A0AAV4N4I8_CAEEX</name>
<organism evidence="2 3">
    <name type="scientific">Caerostris extrusa</name>
    <name type="common">Bark spider</name>
    <name type="synonym">Caerostris bankana</name>
    <dbReference type="NCBI Taxonomy" id="172846"/>
    <lineage>
        <taxon>Eukaryota</taxon>
        <taxon>Metazoa</taxon>
        <taxon>Ecdysozoa</taxon>
        <taxon>Arthropoda</taxon>
        <taxon>Chelicerata</taxon>
        <taxon>Arachnida</taxon>
        <taxon>Araneae</taxon>
        <taxon>Araneomorphae</taxon>
        <taxon>Entelegynae</taxon>
        <taxon>Araneoidea</taxon>
        <taxon>Araneidae</taxon>
        <taxon>Caerostris</taxon>
    </lineage>
</organism>
<evidence type="ECO:0000313" key="3">
    <source>
        <dbReference type="Proteomes" id="UP001054945"/>
    </source>
</evidence>
<evidence type="ECO:0000313" key="2">
    <source>
        <dbReference type="EMBL" id="GIX79200.1"/>
    </source>
</evidence>
<dbReference type="EMBL" id="BPLR01020475">
    <property type="protein sequence ID" value="GIX79200.1"/>
    <property type="molecule type" value="Genomic_DNA"/>
</dbReference>
<reference evidence="2 3" key="1">
    <citation type="submission" date="2021-06" db="EMBL/GenBank/DDBJ databases">
        <title>Caerostris extrusa draft genome.</title>
        <authorList>
            <person name="Kono N."/>
            <person name="Arakawa K."/>
        </authorList>
    </citation>
    <scope>NUCLEOTIDE SEQUENCE [LARGE SCALE GENOMIC DNA]</scope>
</reference>
<dbReference type="AlphaFoldDB" id="A0AAV4N4I8"/>
<accession>A0AAV4N4I8</accession>
<dbReference type="Proteomes" id="UP001054945">
    <property type="component" value="Unassembled WGS sequence"/>
</dbReference>
<feature type="compositionally biased region" description="Basic and acidic residues" evidence="1">
    <location>
        <begin position="68"/>
        <end position="89"/>
    </location>
</feature>